<organism evidence="2 3">
    <name type="scientific">Ruegeria halocynthiae</name>
    <dbReference type="NCBI Taxonomy" id="985054"/>
    <lineage>
        <taxon>Bacteria</taxon>
        <taxon>Pseudomonadati</taxon>
        <taxon>Pseudomonadota</taxon>
        <taxon>Alphaproteobacteria</taxon>
        <taxon>Rhodobacterales</taxon>
        <taxon>Roseobacteraceae</taxon>
        <taxon>Ruegeria</taxon>
    </lineage>
</organism>
<protein>
    <submittedName>
        <fullName evidence="2">DJ-1/PfpI family protein</fullName>
    </submittedName>
</protein>
<keyword evidence="3" id="KW-1185">Reference proteome</keyword>
<dbReference type="Gene3D" id="3.40.50.880">
    <property type="match status" value="1"/>
</dbReference>
<feature type="domain" description="DJ-1/PfpI" evidence="1">
    <location>
        <begin position="3"/>
        <end position="168"/>
    </location>
</feature>
<sequence>MAKVALVLTDDFADWEYAMIGGIGGSFYGLEVAYFSPTPGQLSSMGGMTVVVSNGLEELALWQPDVVAVIGGTVWDSEAAPDISDLLVTQYENGVPVGGICGGTLALARSGLLNAEPHTSNEGDFLIKNAVGYDGVSNYVQSKTAVSSDRVVTAPGTAPVSFAAAIFEVAGVPQETVSQFKDMITAEHN</sequence>
<proteinExistence type="predicted"/>
<dbReference type="RefSeq" id="WP_074739180.1">
    <property type="nucleotide sequence ID" value="NZ_FNNP01000013.1"/>
</dbReference>
<dbReference type="InterPro" id="IPR002818">
    <property type="entry name" value="DJ-1/PfpI"/>
</dbReference>
<accession>A0A1H3F5B9</accession>
<dbReference type="Pfam" id="PF01965">
    <property type="entry name" value="DJ-1_PfpI"/>
    <property type="match status" value="1"/>
</dbReference>
<dbReference type="SUPFAM" id="SSF52317">
    <property type="entry name" value="Class I glutamine amidotransferase-like"/>
    <property type="match status" value="1"/>
</dbReference>
<evidence type="ECO:0000313" key="3">
    <source>
        <dbReference type="Proteomes" id="UP000183400"/>
    </source>
</evidence>
<dbReference type="STRING" id="985054.SAMN05444358_11358"/>
<dbReference type="OrthoDB" id="8030967at2"/>
<reference evidence="3" key="1">
    <citation type="submission" date="2016-10" db="EMBL/GenBank/DDBJ databases">
        <authorList>
            <person name="Varghese N."/>
            <person name="Submissions S."/>
        </authorList>
    </citation>
    <scope>NUCLEOTIDE SEQUENCE [LARGE SCALE GENOMIC DNA]</scope>
    <source>
        <strain evidence="3">DSM 27839</strain>
    </source>
</reference>
<dbReference type="EMBL" id="FNNP01000013">
    <property type="protein sequence ID" value="SDX86176.1"/>
    <property type="molecule type" value="Genomic_DNA"/>
</dbReference>
<dbReference type="AlphaFoldDB" id="A0A1H3F5B9"/>
<evidence type="ECO:0000259" key="1">
    <source>
        <dbReference type="Pfam" id="PF01965"/>
    </source>
</evidence>
<dbReference type="Proteomes" id="UP000183400">
    <property type="component" value="Unassembled WGS sequence"/>
</dbReference>
<gene>
    <name evidence="2" type="ORF">SAMN05444358_11358</name>
</gene>
<name>A0A1H3F5B9_9RHOB</name>
<evidence type="ECO:0000313" key="2">
    <source>
        <dbReference type="EMBL" id="SDX86176.1"/>
    </source>
</evidence>
<dbReference type="InterPro" id="IPR029062">
    <property type="entry name" value="Class_I_gatase-like"/>
</dbReference>